<dbReference type="Gene3D" id="2.60.40.10">
    <property type="entry name" value="Immunoglobulins"/>
    <property type="match status" value="1"/>
</dbReference>
<dbReference type="AlphaFoldDB" id="C6XV56"/>
<protein>
    <submittedName>
        <fullName evidence="1">Uncharacterized protein</fullName>
    </submittedName>
</protein>
<dbReference type="PROSITE" id="PS51257">
    <property type="entry name" value="PROKAR_LIPOPROTEIN"/>
    <property type="match status" value="1"/>
</dbReference>
<organism evidence="1 2">
    <name type="scientific">Pedobacter heparinus (strain ATCC 13125 / DSM 2366 / CIP 104194 / JCM 7457 / NBRC 12017 / NCIMB 9290 / NRRL B-14731 / HIM 762-3)</name>
    <dbReference type="NCBI Taxonomy" id="485917"/>
    <lineage>
        <taxon>Bacteria</taxon>
        <taxon>Pseudomonadati</taxon>
        <taxon>Bacteroidota</taxon>
        <taxon>Sphingobacteriia</taxon>
        <taxon>Sphingobacteriales</taxon>
        <taxon>Sphingobacteriaceae</taxon>
        <taxon>Pedobacter</taxon>
    </lineage>
</organism>
<evidence type="ECO:0000313" key="2">
    <source>
        <dbReference type="Proteomes" id="UP000000852"/>
    </source>
</evidence>
<dbReference type="HOGENOM" id="CLU_511753_0_0_10"/>
<sequence>MIMKKVFNNLTALIMVMIGIAACSKPLMFPETEPTAVPQVKQAVAQLLWIGPEYKLVVQATLQDAYGISKVKLKNGEWGLDAEVTADNKTSYTVNQTFVVSKDVNVTEHNVELTITNSKGGIAKAKVKVEDLSAQNQIPGYTPDLLPPVITVTKPTITRFYGLANDPINIDVAAGITDAIGIAAIEVKVWGETASGELVNKEELISPVAGQQNSYAYSKTFALPAGKVGEYQYLIKATDASGNKSIKSGVITVGYMDRLYLSDAENMAEVTNQGYDNGGNARGIGTLLSMKKQGANSFVVDYYYRNEASDNIRFIAFLGNDRPFTATTQAAALYTLDGTNVLGNSATATGKVTPVLAEANFKLPVTQKGYYRITVDMTARSITAVPFTPSKPFVDATKYPGWAANKPYAYLAVISSVVDGTAGWAEVATSPKLMKEANHNFLYTGTFKTTGNSVNLNFTAPKEFVNSTNGWFRLLSARANMKDDYGDPIDIVSAVGLISAGTNYGFSHNTAGTFKATYDMALERLRLIRTGN</sequence>
<name>C6XV56_PEDHD</name>
<dbReference type="Proteomes" id="UP000000852">
    <property type="component" value="Chromosome"/>
</dbReference>
<dbReference type="STRING" id="485917.Phep_3873"/>
<reference evidence="1 2" key="1">
    <citation type="journal article" date="2009" name="Stand. Genomic Sci.">
        <title>Complete genome sequence of Pedobacter heparinus type strain (HIM 762-3).</title>
        <authorList>
            <person name="Han C."/>
            <person name="Spring S."/>
            <person name="Lapidus A."/>
            <person name="Del Rio T.G."/>
            <person name="Tice H."/>
            <person name="Copeland A."/>
            <person name="Cheng J.F."/>
            <person name="Lucas S."/>
            <person name="Chen F."/>
            <person name="Nolan M."/>
            <person name="Bruce D."/>
            <person name="Goodwin L."/>
            <person name="Pitluck S."/>
            <person name="Ivanova N."/>
            <person name="Mavromatis K."/>
            <person name="Mikhailova N."/>
            <person name="Pati A."/>
            <person name="Chen A."/>
            <person name="Palaniappan K."/>
            <person name="Land M."/>
            <person name="Hauser L."/>
            <person name="Chang Y.J."/>
            <person name="Jeffries C.C."/>
            <person name="Saunders E."/>
            <person name="Chertkov O."/>
            <person name="Brettin T."/>
            <person name="Goker M."/>
            <person name="Rohde M."/>
            <person name="Bristow J."/>
            <person name="Eisen J.A."/>
            <person name="Markowitz V."/>
            <person name="Hugenholtz P."/>
            <person name="Kyrpides N.C."/>
            <person name="Klenk H.P."/>
            <person name="Detter J.C."/>
        </authorList>
    </citation>
    <scope>NUCLEOTIDE SEQUENCE [LARGE SCALE GENOMIC DNA]</scope>
    <source>
        <strain evidence="2">ATCC 13125 / DSM 2366 / CIP 104194 / JCM 7457 / NBRC 12017 / NCIMB 9290 / NRRL B-14731 / HIM 762-3</strain>
    </source>
</reference>
<dbReference type="EMBL" id="CP001681">
    <property type="protein sequence ID" value="ACU06064.1"/>
    <property type="molecule type" value="Genomic_DNA"/>
</dbReference>
<dbReference type="KEGG" id="phe:Phep_3873"/>
<dbReference type="eggNOG" id="ENOG50312N3">
    <property type="taxonomic scope" value="Bacteria"/>
</dbReference>
<keyword evidence="2" id="KW-1185">Reference proteome</keyword>
<gene>
    <name evidence="1" type="ordered locus">Phep_3873</name>
</gene>
<evidence type="ECO:0000313" key="1">
    <source>
        <dbReference type="EMBL" id="ACU06064.1"/>
    </source>
</evidence>
<proteinExistence type="predicted"/>
<dbReference type="InterPro" id="IPR013783">
    <property type="entry name" value="Ig-like_fold"/>
</dbReference>
<accession>C6XV56</accession>